<feature type="region of interest" description="Disordered" evidence="1">
    <location>
        <begin position="301"/>
        <end position="376"/>
    </location>
</feature>
<evidence type="ECO:0000256" key="1">
    <source>
        <dbReference type="SAM" id="MobiDB-lite"/>
    </source>
</evidence>
<comment type="caution">
    <text evidence="3">The sequence shown here is derived from an EMBL/GenBank/DDBJ whole genome shotgun (WGS) entry which is preliminary data.</text>
</comment>
<organism evidence="3 4">
    <name type="scientific">Molorchus minor</name>
    <dbReference type="NCBI Taxonomy" id="1323400"/>
    <lineage>
        <taxon>Eukaryota</taxon>
        <taxon>Metazoa</taxon>
        <taxon>Ecdysozoa</taxon>
        <taxon>Arthropoda</taxon>
        <taxon>Hexapoda</taxon>
        <taxon>Insecta</taxon>
        <taxon>Pterygota</taxon>
        <taxon>Neoptera</taxon>
        <taxon>Endopterygota</taxon>
        <taxon>Coleoptera</taxon>
        <taxon>Polyphaga</taxon>
        <taxon>Cucujiformia</taxon>
        <taxon>Chrysomeloidea</taxon>
        <taxon>Cerambycidae</taxon>
        <taxon>Lamiinae</taxon>
        <taxon>Monochamini</taxon>
        <taxon>Molorchus</taxon>
    </lineage>
</organism>
<gene>
    <name evidence="3" type="ORF">NQ317_000060</name>
</gene>
<proteinExistence type="predicted"/>
<feature type="compositionally biased region" description="Basic and acidic residues" evidence="1">
    <location>
        <begin position="13"/>
        <end position="22"/>
    </location>
</feature>
<feature type="region of interest" description="Disordered" evidence="1">
    <location>
        <begin position="1"/>
        <end position="62"/>
    </location>
</feature>
<feature type="compositionally biased region" description="Basic and acidic residues" evidence="1">
    <location>
        <begin position="108"/>
        <end position="123"/>
    </location>
</feature>
<feature type="region of interest" description="Disordered" evidence="1">
    <location>
        <begin position="76"/>
        <end position="123"/>
    </location>
</feature>
<feature type="domain" description="DUF4780" evidence="2">
    <location>
        <begin position="125"/>
        <end position="299"/>
    </location>
</feature>
<dbReference type="EMBL" id="JAPWTJ010000509">
    <property type="protein sequence ID" value="KAJ8977803.1"/>
    <property type="molecule type" value="Genomic_DNA"/>
</dbReference>
<feature type="compositionally biased region" description="Basic residues" evidence="1">
    <location>
        <begin position="40"/>
        <end position="55"/>
    </location>
</feature>
<reference evidence="3" key="1">
    <citation type="journal article" date="2023" name="Insect Mol. Biol.">
        <title>Genome sequencing provides insights into the evolution of gene families encoding plant cell wall-degrading enzymes in longhorned beetles.</title>
        <authorList>
            <person name="Shin N.R."/>
            <person name="Okamura Y."/>
            <person name="Kirsch R."/>
            <person name="Pauchet Y."/>
        </authorList>
    </citation>
    <scope>NUCLEOTIDE SEQUENCE</scope>
    <source>
        <strain evidence="3">MMC_N1</strain>
    </source>
</reference>
<dbReference type="Proteomes" id="UP001162164">
    <property type="component" value="Unassembled WGS sequence"/>
</dbReference>
<dbReference type="InterPro" id="IPR031961">
    <property type="entry name" value="DUF4780"/>
</dbReference>
<dbReference type="Pfam" id="PF16012">
    <property type="entry name" value="DUF4780"/>
    <property type="match status" value="1"/>
</dbReference>
<feature type="compositionally biased region" description="Low complexity" evidence="1">
    <location>
        <begin position="76"/>
        <end position="90"/>
    </location>
</feature>
<accession>A0ABQ9JIJ8</accession>
<sequence>MDVGVEPTPIKEITPDLERELLKSPIPETVDPGTSDKEVVKRKRLTGAAKRHLNRLMKSGTPYETALNKVLELRAARQQQQRTEGGQSSTEQTAADKRPRSDGSTPEQRAKRPREGTSKKTFKETAEMVKVGVLPCDYPAVTLTSGQMITLQSAIMQAVENSPDDGPFIRFQGCTQRPGWLLITCVDKVSSEWLEGTIMNLHPWDGAHLKTVQGKDIPRPHVCVAYIPDEAGNRLTPESVLTRLRKMNPGLCTQEWIVLHREQSGPGQTWTFAVDDASMTTLRGINFRPYFGFGQIQFRPKAGDKRETPKVNPKKPVLEEGKRIPPKEPERHVGKGKNIPNRKTLRKSGTRPPPKGHTTDKPASSSSSSRKSDTLDAVSNWCEGEQMSVNPHKTVIVPFTRKRKLDGLIQPSIMGETIAFSEEVKYLGVTLDKTMTWNSHLDKVIHKAKMSFWTCRRICGKSWGIGPQQMYWIYTTIIRPMIAYGSIVWWSKGLQRTARTKLSGLQRLASLAITGALRTTPSAAMEILLDLPPLHIFMEREARWATYRLHQASSSMLQATTMEQNRLIDDIKSHSILSMPSDVMPSRTSSNLYYKVLFPKRDEWERNKDALQKADSCWFTDGSKTPEGTGAGVHSCNPRTRISVSLGTNATVFQAEVYAIELCVGEIGTNEPHPQNNKDFLR</sequence>
<name>A0ABQ9JIJ8_9CUCU</name>
<evidence type="ECO:0000259" key="2">
    <source>
        <dbReference type="Pfam" id="PF16012"/>
    </source>
</evidence>
<evidence type="ECO:0000313" key="3">
    <source>
        <dbReference type="EMBL" id="KAJ8977803.1"/>
    </source>
</evidence>
<evidence type="ECO:0000313" key="4">
    <source>
        <dbReference type="Proteomes" id="UP001162164"/>
    </source>
</evidence>
<feature type="compositionally biased region" description="Basic and acidic residues" evidence="1">
    <location>
        <begin position="316"/>
        <end position="333"/>
    </location>
</feature>
<dbReference type="PANTHER" id="PTHR33332">
    <property type="entry name" value="REVERSE TRANSCRIPTASE DOMAIN-CONTAINING PROTEIN"/>
    <property type="match status" value="1"/>
</dbReference>
<protein>
    <recommendedName>
        <fullName evidence="2">DUF4780 domain-containing protein</fullName>
    </recommendedName>
</protein>
<keyword evidence="4" id="KW-1185">Reference proteome</keyword>